<dbReference type="OrthoDB" id="2100988at2759"/>
<dbReference type="SUPFAM" id="SSF53448">
    <property type="entry name" value="Nucleotide-diphospho-sugar transferases"/>
    <property type="match status" value="1"/>
</dbReference>
<dbReference type="Gene3D" id="3.90.550.10">
    <property type="entry name" value="Spore Coat Polysaccharide Biosynthesis Protein SpsA, Chain A"/>
    <property type="match status" value="1"/>
</dbReference>
<evidence type="ECO:0000256" key="2">
    <source>
        <dbReference type="SAM" id="Phobius"/>
    </source>
</evidence>
<sequence length="591" mass="66560">MQISTRRLSQHARVLPILVFLAVVFIRVTFFPGHGDPDVVMKQESDLKTHNAPFFLPLDLPEREKKNNHRSVFEPNSEKSEARNVQTPQPDMFNATQTATPKPGCSCSSPHKSILPMQKHAYTSCHKNPTTTIILNVYQGTAEAFKMQLENSLSQKGGRLAVPHVWVMLFDSPHADAFENTYKMILRNVENGVYGSHLLPQLSLTRSSFNFKFHGRFLLGYMATTKYLLIADDDAEFGPDAVENLVNLMETKHRGVWGGFGHLRGDGVPNVKYRSWPNVGINRDEFDHYEMDYLSSLWFFEQSWLEYFFKERPWTWETGEDIHLSHTVRKYLHLNTYGGTVSVNPPALPAKHYSATSGHFLEMREVLFDHLLGRGNKIADVRPTIDTLVFVDSATEIHSLVSLMKTCGTHESSESALYCNLGKTAAIFRGSCKDQNVNELVASAQQLCKATQCESFALKSEFKHPISYFNLAQDFGHDESVEPIPVSTSAADLIPSLVGVLNNVGPSRFLYHAKLCELNDGRAGFWTGTVKLGFEAYLQSVPNLKFSEGQHKISDIDSPSSEYARVKTQGYMWKDESFIAHDMSTGNCISQ</sequence>
<dbReference type="Pfam" id="PF00535">
    <property type="entry name" value="Glycos_transf_2"/>
    <property type="match status" value="1"/>
</dbReference>
<name>A0A507FP26_9FUNG</name>
<feature type="domain" description="Glycosyltransferase 2-like" evidence="3">
    <location>
        <begin position="222"/>
        <end position="289"/>
    </location>
</feature>
<reference evidence="4 5" key="1">
    <citation type="journal article" date="2019" name="Sci. Rep.">
        <title>Comparative genomics of chytrid fungi reveal insights into the obligate biotrophic and pathogenic lifestyle of Synchytrium endobioticum.</title>
        <authorList>
            <person name="van de Vossenberg B.T.L.H."/>
            <person name="Warris S."/>
            <person name="Nguyen H.D.T."/>
            <person name="van Gent-Pelzer M.P.E."/>
            <person name="Joly D.L."/>
            <person name="van de Geest H.C."/>
            <person name="Bonants P.J.M."/>
            <person name="Smith D.S."/>
            <person name="Levesque C.A."/>
            <person name="van der Lee T.A.J."/>
        </authorList>
    </citation>
    <scope>NUCLEOTIDE SEQUENCE [LARGE SCALE GENOMIC DNA]</scope>
    <source>
        <strain evidence="4 5">CBS 675.73</strain>
    </source>
</reference>
<accession>A0A507FP26</accession>
<organism evidence="4 5">
    <name type="scientific">Chytriomyces confervae</name>
    <dbReference type="NCBI Taxonomy" id="246404"/>
    <lineage>
        <taxon>Eukaryota</taxon>
        <taxon>Fungi</taxon>
        <taxon>Fungi incertae sedis</taxon>
        <taxon>Chytridiomycota</taxon>
        <taxon>Chytridiomycota incertae sedis</taxon>
        <taxon>Chytridiomycetes</taxon>
        <taxon>Chytridiales</taxon>
        <taxon>Chytriomycetaceae</taxon>
        <taxon>Chytriomyces</taxon>
    </lineage>
</organism>
<keyword evidence="2" id="KW-0472">Membrane</keyword>
<keyword evidence="2" id="KW-0812">Transmembrane</keyword>
<feature type="transmembrane region" description="Helical" evidence="2">
    <location>
        <begin position="12"/>
        <end position="31"/>
    </location>
</feature>
<keyword evidence="5" id="KW-1185">Reference proteome</keyword>
<evidence type="ECO:0000313" key="4">
    <source>
        <dbReference type="EMBL" id="TPX76777.1"/>
    </source>
</evidence>
<dbReference type="AlphaFoldDB" id="A0A507FP26"/>
<keyword evidence="2" id="KW-1133">Transmembrane helix</keyword>
<proteinExistence type="predicted"/>
<evidence type="ECO:0000313" key="5">
    <source>
        <dbReference type="Proteomes" id="UP000320333"/>
    </source>
</evidence>
<comment type="caution">
    <text evidence="4">The sequence shown here is derived from an EMBL/GenBank/DDBJ whole genome shotgun (WGS) entry which is preliminary data.</text>
</comment>
<dbReference type="Proteomes" id="UP000320333">
    <property type="component" value="Unassembled WGS sequence"/>
</dbReference>
<gene>
    <name evidence="4" type="ORF">CcCBS67573_g01945</name>
</gene>
<dbReference type="InterPro" id="IPR001173">
    <property type="entry name" value="Glyco_trans_2-like"/>
</dbReference>
<dbReference type="EMBL" id="QEAP01000036">
    <property type="protein sequence ID" value="TPX76777.1"/>
    <property type="molecule type" value="Genomic_DNA"/>
</dbReference>
<evidence type="ECO:0000256" key="1">
    <source>
        <dbReference type="SAM" id="MobiDB-lite"/>
    </source>
</evidence>
<dbReference type="InterPro" id="IPR029044">
    <property type="entry name" value="Nucleotide-diphossugar_trans"/>
</dbReference>
<dbReference type="STRING" id="246404.A0A507FP26"/>
<feature type="region of interest" description="Disordered" evidence="1">
    <location>
        <begin position="67"/>
        <end position="89"/>
    </location>
</feature>
<evidence type="ECO:0000259" key="3">
    <source>
        <dbReference type="Pfam" id="PF00535"/>
    </source>
</evidence>
<protein>
    <recommendedName>
        <fullName evidence="3">Glycosyltransferase 2-like domain-containing protein</fullName>
    </recommendedName>
</protein>